<dbReference type="Gene3D" id="1.10.10.10">
    <property type="entry name" value="Winged helix-like DNA-binding domain superfamily/Winged helix DNA-binding domain"/>
    <property type="match status" value="1"/>
</dbReference>
<accession>A0A7W6GUF3</accession>
<dbReference type="InterPro" id="IPR016032">
    <property type="entry name" value="Sig_transdc_resp-reg_C-effctor"/>
</dbReference>
<dbReference type="InterPro" id="IPR039420">
    <property type="entry name" value="WalR-like"/>
</dbReference>
<dbReference type="SUPFAM" id="SSF52172">
    <property type="entry name" value="CheY-like"/>
    <property type="match status" value="1"/>
</dbReference>
<dbReference type="PROSITE" id="PS51755">
    <property type="entry name" value="OMPR_PHOB"/>
    <property type="match status" value="1"/>
</dbReference>
<protein>
    <submittedName>
        <fullName evidence="6">Two-component system torCAD operon response regulator TorR</fullName>
    </submittedName>
</protein>
<keyword evidence="1 3" id="KW-0238">DNA-binding</keyword>
<dbReference type="Gene3D" id="3.40.50.2300">
    <property type="match status" value="1"/>
</dbReference>
<dbReference type="RefSeq" id="WP_246429468.1">
    <property type="nucleotide sequence ID" value="NZ_JACIEJ010000013.1"/>
</dbReference>
<dbReference type="SUPFAM" id="SSF46894">
    <property type="entry name" value="C-terminal effector domain of the bipartite response regulators"/>
    <property type="match status" value="1"/>
</dbReference>
<dbReference type="InterPro" id="IPR036388">
    <property type="entry name" value="WH-like_DNA-bd_sf"/>
</dbReference>
<dbReference type="GO" id="GO:0006355">
    <property type="term" value="P:regulation of DNA-templated transcription"/>
    <property type="evidence" value="ECO:0007669"/>
    <property type="project" value="InterPro"/>
</dbReference>
<dbReference type="InterPro" id="IPR001867">
    <property type="entry name" value="OmpR/PhoB-type_DNA-bd"/>
</dbReference>
<dbReference type="CDD" id="cd00383">
    <property type="entry name" value="trans_reg_C"/>
    <property type="match status" value="1"/>
</dbReference>
<evidence type="ECO:0000259" key="4">
    <source>
        <dbReference type="PROSITE" id="PS50110"/>
    </source>
</evidence>
<dbReference type="PANTHER" id="PTHR48111:SF58">
    <property type="entry name" value="TORCAD OPERON TRANSCRIPTIONAL REGULATORY PROTEIN TORR"/>
    <property type="match status" value="1"/>
</dbReference>
<dbReference type="GO" id="GO:0032993">
    <property type="term" value="C:protein-DNA complex"/>
    <property type="evidence" value="ECO:0007669"/>
    <property type="project" value="TreeGrafter"/>
</dbReference>
<dbReference type="InterPro" id="IPR001789">
    <property type="entry name" value="Sig_transdc_resp-reg_receiver"/>
</dbReference>
<dbReference type="GO" id="GO:0005829">
    <property type="term" value="C:cytosol"/>
    <property type="evidence" value="ECO:0007669"/>
    <property type="project" value="TreeGrafter"/>
</dbReference>
<reference evidence="6 7" key="1">
    <citation type="submission" date="2020-08" db="EMBL/GenBank/DDBJ databases">
        <title>Genomic Encyclopedia of Type Strains, Phase IV (KMG-IV): sequencing the most valuable type-strain genomes for metagenomic binning, comparative biology and taxonomic classification.</title>
        <authorList>
            <person name="Goeker M."/>
        </authorList>
    </citation>
    <scope>NUCLEOTIDE SEQUENCE [LARGE SCALE GENOMIC DNA]</scope>
    <source>
        <strain evidence="6 7">DSM 102235</strain>
    </source>
</reference>
<sequence length="260" mass="29605">MEYRAVLVDLEQLRLFEDVTGCNNLRMSQHIIIVEDDRTSRMRLAAYLRSLGYRVSEAEDADQMQATIDFDPAELLLVDINLDGKDGLTITREQRQISRVGIILLTARDDQVDRIVGLEMGADDYITKPFDKRELAVRVKNLLARIAHIGQAPQGAAPVETFGPWRFDRIRRRIVSAARTEQLSKQEFDVMAALAEHPGQTLSRARLSEMMGRGAMRSNDRMIDVVVGRLRKKVERDPSNPEWILTEHGQGYRFVDPSSI</sequence>
<dbReference type="Gene3D" id="6.10.250.690">
    <property type="match status" value="1"/>
</dbReference>
<feature type="DNA-binding region" description="OmpR/PhoB-type" evidence="3">
    <location>
        <begin position="157"/>
        <end position="256"/>
    </location>
</feature>
<evidence type="ECO:0000256" key="1">
    <source>
        <dbReference type="ARBA" id="ARBA00023125"/>
    </source>
</evidence>
<proteinExistence type="predicted"/>
<dbReference type="Pfam" id="PF00072">
    <property type="entry name" value="Response_reg"/>
    <property type="match status" value="1"/>
</dbReference>
<feature type="modified residue" description="4-aspartylphosphate" evidence="2">
    <location>
        <position position="79"/>
    </location>
</feature>
<dbReference type="Pfam" id="PF00486">
    <property type="entry name" value="Trans_reg_C"/>
    <property type="match status" value="1"/>
</dbReference>
<evidence type="ECO:0000256" key="2">
    <source>
        <dbReference type="PROSITE-ProRule" id="PRU00169"/>
    </source>
</evidence>
<feature type="domain" description="Response regulatory" evidence="4">
    <location>
        <begin position="30"/>
        <end position="143"/>
    </location>
</feature>
<evidence type="ECO:0000313" key="6">
    <source>
        <dbReference type="EMBL" id="MBB3987782.1"/>
    </source>
</evidence>
<evidence type="ECO:0000313" key="7">
    <source>
        <dbReference type="Proteomes" id="UP000541426"/>
    </source>
</evidence>
<dbReference type="PANTHER" id="PTHR48111">
    <property type="entry name" value="REGULATOR OF RPOS"/>
    <property type="match status" value="1"/>
</dbReference>
<feature type="domain" description="OmpR/PhoB-type" evidence="5">
    <location>
        <begin position="157"/>
        <end position="256"/>
    </location>
</feature>
<dbReference type="InterPro" id="IPR011006">
    <property type="entry name" value="CheY-like_superfamily"/>
</dbReference>
<dbReference type="EMBL" id="JACIEJ010000013">
    <property type="protein sequence ID" value="MBB3987782.1"/>
    <property type="molecule type" value="Genomic_DNA"/>
</dbReference>
<dbReference type="AlphaFoldDB" id="A0A7W6GUF3"/>
<dbReference type="Proteomes" id="UP000541426">
    <property type="component" value="Unassembled WGS sequence"/>
</dbReference>
<dbReference type="SMART" id="SM00862">
    <property type="entry name" value="Trans_reg_C"/>
    <property type="match status" value="1"/>
</dbReference>
<comment type="caution">
    <text evidence="6">The sequence shown here is derived from an EMBL/GenBank/DDBJ whole genome shotgun (WGS) entry which is preliminary data.</text>
</comment>
<name>A0A7W6GUF3_9RHOB</name>
<dbReference type="SMART" id="SM00448">
    <property type="entry name" value="REC"/>
    <property type="match status" value="1"/>
</dbReference>
<organism evidence="6 7">
    <name type="scientific">Sagittula marina</name>
    <dbReference type="NCBI Taxonomy" id="943940"/>
    <lineage>
        <taxon>Bacteria</taxon>
        <taxon>Pseudomonadati</taxon>
        <taxon>Pseudomonadota</taxon>
        <taxon>Alphaproteobacteria</taxon>
        <taxon>Rhodobacterales</taxon>
        <taxon>Roseobacteraceae</taxon>
        <taxon>Sagittula</taxon>
    </lineage>
</organism>
<dbReference type="PROSITE" id="PS50110">
    <property type="entry name" value="RESPONSE_REGULATORY"/>
    <property type="match status" value="1"/>
</dbReference>
<dbReference type="GO" id="GO:0000976">
    <property type="term" value="F:transcription cis-regulatory region binding"/>
    <property type="evidence" value="ECO:0007669"/>
    <property type="project" value="TreeGrafter"/>
</dbReference>
<keyword evidence="7" id="KW-1185">Reference proteome</keyword>
<evidence type="ECO:0000259" key="5">
    <source>
        <dbReference type="PROSITE" id="PS51755"/>
    </source>
</evidence>
<dbReference type="GO" id="GO:0000156">
    <property type="term" value="F:phosphorelay response regulator activity"/>
    <property type="evidence" value="ECO:0007669"/>
    <property type="project" value="TreeGrafter"/>
</dbReference>
<evidence type="ECO:0000256" key="3">
    <source>
        <dbReference type="PROSITE-ProRule" id="PRU01091"/>
    </source>
</evidence>
<gene>
    <name evidence="6" type="ORF">GGQ68_004136</name>
</gene>
<keyword evidence="2" id="KW-0597">Phosphoprotein</keyword>